<dbReference type="GO" id="GO:0015031">
    <property type="term" value="P:protein transport"/>
    <property type="evidence" value="ECO:0007669"/>
    <property type="project" value="UniProtKB-KW"/>
</dbReference>
<accession>K8F8D2</accession>
<keyword evidence="10" id="KW-1185">Reference proteome</keyword>
<reference evidence="9 10" key="1">
    <citation type="submission" date="2011-10" db="EMBL/GenBank/DDBJ databases">
        <authorList>
            <person name="Genoscope - CEA"/>
        </authorList>
    </citation>
    <scope>NUCLEOTIDE SEQUENCE [LARGE SCALE GENOMIC DNA]</scope>
    <source>
        <strain evidence="9 10">RCC 1105</strain>
    </source>
</reference>
<keyword evidence="4" id="KW-0963">Cytoplasm</keyword>
<dbReference type="eggNOG" id="KOG0929">
    <property type="taxonomic scope" value="Eukaryota"/>
</dbReference>
<feature type="region of interest" description="Disordered" evidence="7">
    <location>
        <begin position="255"/>
        <end position="296"/>
    </location>
</feature>
<dbReference type="SUPFAM" id="SSF48371">
    <property type="entry name" value="ARM repeat"/>
    <property type="match status" value="1"/>
</dbReference>
<dbReference type="OrthoDB" id="430364at2759"/>
<feature type="compositionally biased region" description="Basic and acidic residues" evidence="7">
    <location>
        <begin position="128"/>
        <end position="146"/>
    </location>
</feature>
<dbReference type="InterPro" id="IPR032629">
    <property type="entry name" value="DCB_dom"/>
</dbReference>
<evidence type="ECO:0000256" key="4">
    <source>
        <dbReference type="ARBA" id="ARBA00022490"/>
    </source>
</evidence>
<dbReference type="Pfam" id="PF16213">
    <property type="entry name" value="DCB"/>
    <property type="match status" value="1"/>
</dbReference>
<dbReference type="GO" id="GO:0005802">
    <property type="term" value="C:trans-Golgi network"/>
    <property type="evidence" value="ECO:0007669"/>
    <property type="project" value="TreeGrafter"/>
</dbReference>
<dbReference type="InterPro" id="IPR035999">
    <property type="entry name" value="Sec7_dom_sf"/>
</dbReference>
<dbReference type="Proteomes" id="UP000198341">
    <property type="component" value="Chromosome 8"/>
</dbReference>
<keyword evidence="3" id="KW-0813">Transport</keyword>
<keyword evidence="6" id="KW-0472">Membrane</keyword>
<dbReference type="Pfam" id="PF09324">
    <property type="entry name" value="Sec7-like_HDS"/>
    <property type="match status" value="1"/>
</dbReference>
<dbReference type="KEGG" id="bpg:Bathy08g03750"/>
<feature type="compositionally biased region" description="Basic and acidic residues" evidence="7">
    <location>
        <begin position="268"/>
        <end position="280"/>
    </location>
</feature>
<evidence type="ECO:0000256" key="6">
    <source>
        <dbReference type="ARBA" id="ARBA00023136"/>
    </source>
</evidence>
<protein>
    <recommendedName>
        <fullName evidence="8">SEC7 domain-containing protein</fullName>
    </recommendedName>
</protein>
<dbReference type="FunFam" id="1.10.220.20:FF:000002">
    <property type="entry name" value="Brefeldin A-inhibited guanine nucleotide-exchange protein 1"/>
    <property type="match status" value="1"/>
</dbReference>
<evidence type="ECO:0000256" key="1">
    <source>
        <dbReference type="ARBA" id="ARBA00004370"/>
    </source>
</evidence>
<dbReference type="CDD" id="cd00171">
    <property type="entry name" value="Sec7"/>
    <property type="match status" value="1"/>
</dbReference>
<dbReference type="Gene3D" id="1.10.1000.11">
    <property type="entry name" value="Arf Nucleotide-binding Site Opener,domain 2"/>
    <property type="match status" value="1"/>
</dbReference>
<evidence type="ECO:0000259" key="8">
    <source>
        <dbReference type="PROSITE" id="PS50190"/>
    </source>
</evidence>
<evidence type="ECO:0000313" key="9">
    <source>
        <dbReference type="EMBL" id="CCO17858.1"/>
    </source>
</evidence>
<dbReference type="RefSeq" id="XP_007511737.1">
    <property type="nucleotide sequence ID" value="XM_007511675.1"/>
</dbReference>
<dbReference type="GO" id="GO:0005085">
    <property type="term" value="F:guanyl-nucleotide exchange factor activity"/>
    <property type="evidence" value="ECO:0007669"/>
    <property type="project" value="InterPro"/>
</dbReference>
<dbReference type="STRING" id="41875.K8F8D2"/>
<feature type="compositionally biased region" description="Acidic residues" evidence="7">
    <location>
        <begin position="112"/>
        <end position="127"/>
    </location>
</feature>
<dbReference type="EMBL" id="FO082271">
    <property type="protein sequence ID" value="CCO17858.1"/>
    <property type="molecule type" value="Genomic_DNA"/>
</dbReference>
<keyword evidence="5" id="KW-0653">Protein transport</keyword>
<evidence type="ECO:0000256" key="7">
    <source>
        <dbReference type="SAM" id="MobiDB-lite"/>
    </source>
</evidence>
<feature type="compositionally biased region" description="Polar residues" evidence="7">
    <location>
        <begin position="283"/>
        <end position="296"/>
    </location>
</feature>
<comment type="subcellular location">
    <subcellularLocation>
        <location evidence="2">Cytoplasm</location>
        <location evidence="2">Cytosol</location>
    </subcellularLocation>
    <subcellularLocation>
        <location evidence="1">Membrane</location>
    </subcellularLocation>
</comment>
<dbReference type="GeneID" id="19014354"/>
<dbReference type="Gene3D" id="1.25.10.10">
    <property type="entry name" value="Leucine-rich Repeat Variant"/>
    <property type="match status" value="1"/>
</dbReference>
<dbReference type="GO" id="GO:0032012">
    <property type="term" value="P:regulation of ARF protein signal transduction"/>
    <property type="evidence" value="ECO:0007669"/>
    <property type="project" value="InterPro"/>
</dbReference>
<dbReference type="PANTHER" id="PTHR10663">
    <property type="entry name" value="GUANYL-NUCLEOTIDE EXCHANGE FACTOR"/>
    <property type="match status" value="1"/>
</dbReference>
<feature type="domain" description="SEC7" evidence="8">
    <location>
        <begin position="620"/>
        <end position="808"/>
    </location>
</feature>
<gene>
    <name evidence="9" type="ORF">Bathy08g03750</name>
</gene>
<evidence type="ECO:0000256" key="2">
    <source>
        <dbReference type="ARBA" id="ARBA00004514"/>
    </source>
</evidence>
<dbReference type="SUPFAM" id="SSF48425">
    <property type="entry name" value="Sec7 domain"/>
    <property type="match status" value="1"/>
</dbReference>
<name>K8F8D2_9CHLO</name>
<feature type="region of interest" description="Disordered" evidence="7">
    <location>
        <begin position="112"/>
        <end position="146"/>
    </location>
</feature>
<sequence length="1734" mass="191790">MASSFGSSSSSFHEPFEKAYDALLELASKNARKHSSLIESLNARTERLKNVSDDDLHDDNDKFYEKRTEDLEYFLEPIEIAFKSKHASMEERAVICLTSLIGGRMITGRCFEEEEDKEGKEENEEDSKDNLEKEDKEKRRVGGEKTEQTRRERLCAKVVDLLCFACGESGDESVELQALLGVLACYMSRSFRVSGKMLSRMIESVCKCHAISRSETNRGVAKAALVQMIFANFTRVEKGDSSAFSKMVKVSDVLGGGGGGGGGGGRNDATKDDTKDDVKDSTNLPSTSYETHVMRENSSVPTISNYTSGQHHHWSDEIVTFAQKFIAKAASCGKTPQAYAPHSSEEKKAKAENDRYILEDCAEIFRALSRIAKGAGLKTANADAASISRGKLLALDALRIACQNVGNAFVDDPIFSDTIREYVLDAVVSNAISETVQAPELCKISLGIFQSILCTQRFREKLKSEIGFFFPRLFLDPLEFISGGAPNSPHSKRSVLLTILSDTVAQDAQTLVDLFVNFDCDISQQNAFERLINLLVRVAQGVEVSNLSGADAARETVLKMEALGCLTKILKALGDWVEQNSSSGNKEEQRVAHEMKSNVTKHVEDTESMMITPTKVDASNLVQKKLDKSEFQECVKLFNKKPKKGIAHLKAIGKLGEGTPADIATFLRTAPNLDKTVVGDYLGEREDESLKVMRAYVDAMDFSGFGLDEAIRKFLEGFRLPGESQKIDRLMEKFAERYHAQNPSQYRSADTVYVLAFSVIMLNTDAHNPGVKNKMTKEGFLKNNRGIDDGQDLDQEELGALYDRIVNNEIKLKDENAKKASNSESSSNLNNFLGMDILLSLVGQKPAIAEEKIDVRELIEEVRAKAKREDVDNFLSASDAKCAAPMLDVSWQALLAVFSVTFEGTESAKIAALCLDGFFSSIHMACNLGMLAARDAFVAPLARLCGLRNPSTMRTKNILALKTLVRVGETFGDSLGDTCWVHVLKCCSRYEHLHALAGGFDDSSVFLNTKDEIIVPSGLGGHTPNRLFRRDSSAEIILTSPSTTTVRATGTDASSGDDALAAAAVAEQLARKASMHDAKISLVPLESVAPPSQHVLEQLHPDSFNGLFHDSKRLSGEAIVDFMRALCRLATEEMSAERPRSCALSKLVETCAFNVERERYVWAKAWIVLSDFFVKVGSEHRNVKVSMFVVDALRQLSMKFLQRAELANYSFQNDFLRPFVVIMQQSPSFEVRELIVSCVAQMVESAVDGIKSGWKSVFMVYSVAAADENPKVVSTAFSTIERIIRHNFSKIIETDQAAFTDCVNCLVAFTNSYDAPEVSLNALAFLRYCALQLADGALGDLSLPKVKASTSGGGNEDSRDDDEESFQQQHQEPSTPREKGPTHFTDTESHTYFWFPLLAGLSELAFDFREDIRTSSLEVLFDTLKFHGSSFEPGFWARVYDAILFPMFDVVRATEFDSSEASEKQKNEWLYGACDRCLTLVVDLATTESFFGNIIDAGVWPKLCDLLDNISGTFAHEQLASCGALAFRRLLEGLGKNTTKTRLNTNEWSLAVDKLCNVFDLKHPSVLLVGCVGECLHKSRKSMPTECKKMLFERMQVIHEEEKFEMSLRVNAGSVLVAFCDQDEEDIRFLQRAMVFALHEYERCASCVGSETARKETSTRAPLAVQCLKQLVKIDGAFEKKKFVDILSRLVGTNEQPNEVLSALGEVFGVKVAPLMIGTGEGDGESSFSAWSWF</sequence>
<feature type="region of interest" description="Disordered" evidence="7">
    <location>
        <begin position="1348"/>
        <end position="1383"/>
    </location>
</feature>
<dbReference type="InterPro" id="IPR000904">
    <property type="entry name" value="Sec7_dom"/>
</dbReference>
<dbReference type="InterPro" id="IPR032691">
    <property type="entry name" value="Mon2/Sec7/BIG1-like_HUS"/>
</dbReference>
<dbReference type="InterPro" id="IPR032817">
    <property type="entry name" value="Mon2_C"/>
</dbReference>
<evidence type="ECO:0000256" key="3">
    <source>
        <dbReference type="ARBA" id="ARBA00022448"/>
    </source>
</evidence>
<dbReference type="InterPro" id="IPR016024">
    <property type="entry name" value="ARM-type_fold"/>
</dbReference>
<dbReference type="Pfam" id="PF01369">
    <property type="entry name" value="Sec7"/>
    <property type="match status" value="1"/>
</dbReference>
<dbReference type="PROSITE" id="PS50190">
    <property type="entry name" value="SEC7"/>
    <property type="match status" value="1"/>
</dbReference>
<proteinExistence type="predicted"/>
<dbReference type="FunFam" id="1.10.1000.11:FF:000003">
    <property type="entry name" value="Brefeldin A-inhibited guanine nucleotide-exchange protein 1"/>
    <property type="match status" value="1"/>
</dbReference>
<evidence type="ECO:0000256" key="5">
    <source>
        <dbReference type="ARBA" id="ARBA00022927"/>
    </source>
</evidence>
<dbReference type="Gene3D" id="1.10.220.20">
    <property type="match status" value="1"/>
</dbReference>
<dbReference type="PANTHER" id="PTHR10663:SF375">
    <property type="entry name" value="LD29171P"/>
    <property type="match status" value="1"/>
</dbReference>
<dbReference type="Pfam" id="PF16206">
    <property type="entry name" value="Mon2_C"/>
    <property type="match status" value="1"/>
</dbReference>
<dbReference type="InterPro" id="IPR011989">
    <property type="entry name" value="ARM-like"/>
</dbReference>
<feature type="compositionally biased region" description="Gly residues" evidence="7">
    <location>
        <begin position="255"/>
        <end position="266"/>
    </location>
</feature>
<evidence type="ECO:0000313" key="10">
    <source>
        <dbReference type="Proteomes" id="UP000198341"/>
    </source>
</evidence>
<dbReference type="InterPro" id="IPR023394">
    <property type="entry name" value="Sec7_C_sf"/>
</dbReference>
<organism evidence="9 10">
    <name type="scientific">Bathycoccus prasinos</name>
    <dbReference type="NCBI Taxonomy" id="41875"/>
    <lineage>
        <taxon>Eukaryota</taxon>
        <taxon>Viridiplantae</taxon>
        <taxon>Chlorophyta</taxon>
        <taxon>Mamiellophyceae</taxon>
        <taxon>Mamiellales</taxon>
        <taxon>Bathycoccaceae</taxon>
        <taxon>Bathycoccus</taxon>
    </lineage>
</organism>
<dbReference type="GO" id="GO:0005829">
    <property type="term" value="C:cytosol"/>
    <property type="evidence" value="ECO:0007669"/>
    <property type="project" value="UniProtKB-SubCell"/>
</dbReference>
<dbReference type="GO" id="GO:0016020">
    <property type="term" value="C:membrane"/>
    <property type="evidence" value="ECO:0007669"/>
    <property type="project" value="UniProtKB-SubCell"/>
</dbReference>
<dbReference type="SMART" id="SM00222">
    <property type="entry name" value="Sec7"/>
    <property type="match status" value="1"/>
</dbReference>
<dbReference type="Pfam" id="PF12783">
    <property type="entry name" value="Sec7-like_HUS"/>
    <property type="match status" value="1"/>
</dbReference>
<dbReference type="InterPro" id="IPR015403">
    <property type="entry name" value="Mon2/Sec7/BIG1-like_HDS"/>
</dbReference>